<feature type="compositionally biased region" description="Low complexity" evidence="1">
    <location>
        <begin position="69"/>
        <end position="92"/>
    </location>
</feature>
<feature type="region of interest" description="Disordered" evidence="1">
    <location>
        <begin position="652"/>
        <end position="676"/>
    </location>
</feature>
<dbReference type="GO" id="GO:0006396">
    <property type="term" value="P:RNA processing"/>
    <property type="evidence" value="ECO:0007669"/>
    <property type="project" value="TreeGrafter"/>
</dbReference>
<organism evidence="2 3">
    <name type="scientific">Nitzschia inconspicua</name>
    <dbReference type="NCBI Taxonomy" id="303405"/>
    <lineage>
        <taxon>Eukaryota</taxon>
        <taxon>Sar</taxon>
        <taxon>Stramenopiles</taxon>
        <taxon>Ochrophyta</taxon>
        <taxon>Bacillariophyta</taxon>
        <taxon>Bacillariophyceae</taxon>
        <taxon>Bacillariophycidae</taxon>
        <taxon>Bacillariales</taxon>
        <taxon>Bacillariaceae</taxon>
        <taxon>Nitzschia</taxon>
    </lineage>
</organism>
<dbReference type="GO" id="GO:0005739">
    <property type="term" value="C:mitochondrion"/>
    <property type="evidence" value="ECO:0007669"/>
    <property type="project" value="TreeGrafter"/>
</dbReference>
<proteinExistence type="predicted"/>
<dbReference type="GO" id="GO:0003729">
    <property type="term" value="F:mRNA binding"/>
    <property type="evidence" value="ECO:0007669"/>
    <property type="project" value="TreeGrafter"/>
</dbReference>
<dbReference type="AlphaFoldDB" id="A0A9K3LMN6"/>
<evidence type="ECO:0000256" key="1">
    <source>
        <dbReference type="SAM" id="MobiDB-lite"/>
    </source>
</evidence>
<dbReference type="PANTHER" id="PTHR47934">
    <property type="entry name" value="PENTATRICOPEPTIDE REPEAT-CONTAINING PROTEIN PET309, MITOCHONDRIAL"/>
    <property type="match status" value="1"/>
</dbReference>
<gene>
    <name evidence="2" type="ORF">IV203_038020</name>
</gene>
<feature type="region of interest" description="Disordered" evidence="1">
    <location>
        <begin position="66"/>
        <end position="93"/>
    </location>
</feature>
<dbReference type="OrthoDB" id="185373at2759"/>
<dbReference type="InterPro" id="IPR051114">
    <property type="entry name" value="Mito_RNA_Proc_CCM1"/>
</dbReference>
<protein>
    <submittedName>
        <fullName evidence="2">PPR: pentatricopeptide repeat domain containing protein</fullName>
    </submittedName>
</protein>
<dbReference type="GO" id="GO:0007005">
    <property type="term" value="P:mitochondrion organization"/>
    <property type="evidence" value="ECO:0007669"/>
    <property type="project" value="TreeGrafter"/>
</dbReference>
<evidence type="ECO:0000313" key="2">
    <source>
        <dbReference type="EMBL" id="KAG7364817.1"/>
    </source>
</evidence>
<sequence length="676" mass="77292">MKSAIQYGRRLSSVRPIVPPQFSVVIVPPLPRVVFERCHEIHRWRDAIVFQRRCQIRYFSSPTIDKNQSTSSTTCETSREASTTIEETSSDTTTKEDWLAAVTRYFKEGTVEEAVQAFRLHCIQSSDETDASMVPSSDFALIAVLNTLHKSPQQAEAFVKELQETNNMSLTDTHGDEKNNDEMKEVLPWRPSKEHYHMVIQGWMDFDPPSAKRAQALLEYMNKVAGIPCELDSCNLVLETWVRKKNAEGAQAFFDQIMMGSREIRPNFHSFAHLLEGWAKSKSPLAAKRADHLLAQMKHWKIEPNAECLSRVIECWAKSKRKGAETRIESLLAWMQRRLEKDECDPAVVQDSMWNLLQAYRTIRNAHRAEELLLDFSEQYRQNQRFPPTLQMCNLVLSIWSQSNSSRRGYRAEKLLLKMENDAVFPDPTVASYTAVLNCYAGSNKPDSAARAEALLRRMEQMERIEPTLASYTCVLIAWARSLDTQAAPSQAERIFQDLQDRGFEPDRFVYSGLITAWGRCNREESIIKAEEYLQRIKDLSTDTNRPLSLKPTVVEYTGVLQAYANFVVRNVDRSRMVAERVDSLLNEMLDSEDVSLRPNTLTYAAALKAIAGARRLPDRGDRADAVLRTMYEQQVEISPYIMGLAKKSYVREPKEKKGGTDSQEASEGMEKRIDL</sequence>
<reference evidence="2" key="2">
    <citation type="submission" date="2021-04" db="EMBL/GenBank/DDBJ databases">
        <authorList>
            <person name="Podell S."/>
        </authorList>
    </citation>
    <scope>NUCLEOTIDE SEQUENCE</scope>
    <source>
        <strain evidence="2">Hildebrandi</strain>
    </source>
</reference>
<name>A0A9K3LMN6_9STRA</name>
<reference evidence="2" key="1">
    <citation type="journal article" date="2021" name="Sci. Rep.">
        <title>Diploid genomic architecture of Nitzschia inconspicua, an elite biomass production diatom.</title>
        <authorList>
            <person name="Oliver A."/>
            <person name="Podell S."/>
            <person name="Pinowska A."/>
            <person name="Traller J.C."/>
            <person name="Smith S.R."/>
            <person name="McClure R."/>
            <person name="Beliaev A."/>
            <person name="Bohutskyi P."/>
            <person name="Hill E.A."/>
            <person name="Rabines A."/>
            <person name="Zheng H."/>
            <person name="Allen L.Z."/>
            <person name="Kuo A."/>
            <person name="Grigoriev I.V."/>
            <person name="Allen A.E."/>
            <person name="Hazlebeck D."/>
            <person name="Allen E.E."/>
        </authorList>
    </citation>
    <scope>NUCLEOTIDE SEQUENCE</scope>
    <source>
        <strain evidence="2">Hildebrandi</strain>
    </source>
</reference>
<keyword evidence="3" id="KW-1185">Reference proteome</keyword>
<dbReference type="EMBL" id="JAGRRH010000009">
    <property type="protein sequence ID" value="KAG7364817.1"/>
    <property type="molecule type" value="Genomic_DNA"/>
</dbReference>
<accession>A0A9K3LMN6</accession>
<comment type="caution">
    <text evidence="2">The sequence shown here is derived from an EMBL/GenBank/DDBJ whole genome shotgun (WGS) entry which is preliminary data.</text>
</comment>
<evidence type="ECO:0000313" key="3">
    <source>
        <dbReference type="Proteomes" id="UP000693970"/>
    </source>
</evidence>
<dbReference type="Proteomes" id="UP000693970">
    <property type="component" value="Unassembled WGS sequence"/>
</dbReference>
<dbReference type="PANTHER" id="PTHR47934:SF6">
    <property type="entry name" value="MITOCHONDRIAL GROUP I INTRON SPLICING FACTOR CCM1-RELATED"/>
    <property type="match status" value="1"/>
</dbReference>